<evidence type="ECO:0000313" key="5">
    <source>
        <dbReference type="Proteomes" id="UP000293162"/>
    </source>
</evidence>
<feature type="domain" description="Transposase IS116/IS110/IS902 C-terminal" evidence="3">
    <location>
        <begin position="212"/>
        <end position="296"/>
    </location>
</feature>
<dbReference type="InterPro" id="IPR003346">
    <property type="entry name" value="Transposase_20"/>
</dbReference>
<organism evidence="4 5">
    <name type="scientific">Emticicia agri</name>
    <dbReference type="NCBI Taxonomy" id="2492393"/>
    <lineage>
        <taxon>Bacteria</taxon>
        <taxon>Pseudomonadati</taxon>
        <taxon>Bacteroidota</taxon>
        <taxon>Cytophagia</taxon>
        <taxon>Cytophagales</taxon>
        <taxon>Leadbetterellaceae</taxon>
        <taxon>Emticicia</taxon>
    </lineage>
</organism>
<dbReference type="RefSeq" id="WP_130023006.1">
    <property type="nucleotide sequence ID" value="NZ_SEWF01000035.1"/>
</dbReference>
<dbReference type="GO" id="GO:0006313">
    <property type="term" value="P:DNA transposition"/>
    <property type="evidence" value="ECO:0007669"/>
    <property type="project" value="InterPro"/>
</dbReference>
<keyword evidence="1" id="KW-0175">Coiled coil</keyword>
<dbReference type="Pfam" id="PF02371">
    <property type="entry name" value="Transposase_20"/>
    <property type="match status" value="1"/>
</dbReference>
<accession>A0A4Q5LWD8</accession>
<dbReference type="GO" id="GO:0003677">
    <property type="term" value="F:DNA binding"/>
    <property type="evidence" value="ECO:0007669"/>
    <property type="project" value="InterPro"/>
</dbReference>
<evidence type="ECO:0000259" key="3">
    <source>
        <dbReference type="Pfam" id="PF02371"/>
    </source>
</evidence>
<name>A0A4Q5LWD8_9BACT</name>
<dbReference type="AlphaFoldDB" id="A0A4Q5LWD8"/>
<evidence type="ECO:0000313" key="4">
    <source>
        <dbReference type="EMBL" id="RYU93905.1"/>
    </source>
</evidence>
<dbReference type="InterPro" id="IPR002525">
    <property type="entry name" value="Transp_IS110-like_N"/>
</dbReference>
<dbReference type="InterPro" id="IPR047650">
    <property type="entry name" value="Transpos_IS110"/>
</dbReference>
<comment type="caution">
    <text evidence="4">The sequence shown here is derived from an EMBL/GenBank/DDBJ whole genome shotgun (WGS) entry which is preliminary data.</text>
</comment>
<dbReference type="PANTHER" id="PTHR33055:SF13">
    <property type="entry name" value="TRANSPOSASE"/>
    <property type="match status" value="1"/>
</dbReference>
<dbReference type="Pfam" id="PF01548">
    <property type="entry name" value="DEDD_Tnp_IS110"/>
    <property type="match status" value="1"/>
</dbReference>
<proteinExistence type="predicted"/>
<dbReference type="OrthoDB" id="964423at2"/>
<feature type="coiled-coil region" evidence="1">
    <location>
        <begin position="133"/>
        <end position="195"/>
    </location>
</feature>
<dbReference type="EMBL" id="SEWF01000035">
    <property type="protein sequence ID" value="RYU93905.1"/>
    <property type="molecule type" value="Genomic_DNA"/>
</dbReference>
<evidence type="ECO:0000256" key="1">
    <source>
        <dbReference type="SAM" id="Coils"/>
    </source>
</evidence>
<gene>
    <name evidence="4" type="ORF">EWM59_19895</name>
</gene>
<protein>
    <submittedName>
        <fullName evidence="4">IS110 family transposase</fullName>
    </submittedName>
</protein>
<sequence>MTNTIIRQNVGIDISKLSISVAIAQKRLDQSVTILSSKTFANHSVGFEKMDRWVEQFADKSIEVHYTMEATGVYYESLAYWLFERQKPVSVILAKQVKTYAQSLNIKSKTDDIDARVLAQMGVERKLSSWSAVSKQMRTLKQLSRERNALIEQQTVIKNQLHALKHSHEPQQRSIDRIEKHLLLIQGQIKEIEEDMKSILVNDPPLQERVKNVCTIKGVGFITAIAIIAETNGFALFNSRSQLVCYAGYNVVQKQSGSSINSPTKISKKGNKHIRKTLYFPALTAVINDQQMSAIYERIHQKTQIKMKGVVAVQRKLLVLIYTLFKNNQPFNENYGKNKAA</sequence>
<evidence type="ECO:0000259" key="2">
    <source>
        <dbReference type="Pfam" id="PF01548"/>
    </source>
</evidence>
<dbReference type="GO" id="GO:0004803">
    <property type="term" value="F:transposase activity"/>
    <property type="evidence" value="ECO:0007669"/>
    <property type="project" value="InterPro"/>
</dbReference>
<dbReference type="PANTHER" id="PTHR33055">
    <property type="entry name" value="TRANSPOSASE FOR INSERTION SEQUENCE ELEMENT IS1111A"/>
    <property type="match status" value="1"/>
</dbReference>
<dbReference type="Proteomes" id="UP000293162">
    <property type="component" value="Unassembled WGS sequence"/>
</dbReference>
<dbReference type="NCBIfam" id="NF033542">
    <property type="entry name" value="transpos_IS110"/>
    <property type="match status" value="1"/>
</dbReference>
<keyword evidence="5" id="KW-1185">Reference proteome</keyword>
<reference evidence="4 5" key="1">
    <citation type="submission" date="2019-02" db="EMBL/GenBank/DDBJ databases">
        <title>Bacterial novel species Emticicia sp. 17J42-9 isolated from soil.</title>
        <authorList>
            <person name="Jung H.-Y."/>
        </authorList>
    </citation>
    <scope>NUCLEOTIDE SEQUENCE [LARGE SCALE GENOMIC DNA]</scope>
    <source>
        <strain evidence="4 5">17J42-9</strain>
    </source>
</reference>
<feature type="domain" description="Transposase IS110-like N-terminal" evidence="2">
    <location>
        <begin position="10"/>
        <end position="164"/>
    </location>
</feature>